<feature type="transmembrane region" description="Helical" evidence="1">
    <location>
        <begin position="72"/>
        <end position="94"/>
    </location>
</feature>
<organism evidence="2">
    <name type="scientific">Calcidiscus leptoporus</name>
    <dbReference type="NCBI Taxonomy" id="127549"/>
    <lineage>
        <taxon>Eukaryota</taxon>
        <taxon>Haptista</taxon>
        <taxon>Haptophyta</taxon>
        <taxon>Prymnesiophyceae</taxon>
        <taxon>Coccolithales</taxon>
        <taxon>Calcidiscaceae</taxon>
        <taxon>Calcidiscus</taxon>
    </lineage>
</organism>
<sequence>METASLLYVSHALLELLLGALKLRGRYAHERGKYREPRSAMYTRHHGCSLLSLSMLGALIWMRGLVDLEAGAIASACLALMHGGAVASFVIAWVQGAIPFVKVIVPHAPFALGFTWHVIAHPYAPALLKWATLVTPATGSQMG</sequence>
<name>A0A7S0JM76_9EUKA</name>
<evidence type="ECO:0000256" key="1">
    <source>
        <dbReference type="SAM" id="Phobius"/>
    </source>
</evidence>
<gene>
    <name evidence="2" type="ORF">CLEP1334_LOCUS29847</name>
</gene>
<evidence type="ECO:0000313" key="2">
    <source>
        <dbReference type="EMBL" id="CAD8554556.1"/>
    </source>
</evidence>
<accession>A0A7S0JM76</accession>
<proteinExistence type="predicted"/>
<keyword evidence="1" id="KW-0812">Transmembrane</keyword>
<keyword evidence="1" id="KW-1133">Transmembrane helix</keyword>
<reference evidence="2" key="1">
    <citation type="submission" date="2021-01" db="EMBL/GenBank/DDBJ databases">
        <authorList>
            <person name="Corre E."/>
            <person name="Pelletier E."/>
            <person name="Niang G."/>
            <person name="Scheremetjew M."/>
            <person name="Finn R."/>
            <person name="Kale V."/>
            <person name="Holt S."/>
            <person name="Cochrane G."/>
            <person name="Meng A."/>
            <person name="Brown T."/>
            <person name="Cohen L."/>
        </authorList>
    </citation>
    <scope>NUCLEOTIDE SEQUENCE</scope>
    <source>
        <strain evidence="2">RCC1130</strain>
    </source>
</reference>
<dbReference type="AlphaFoldDB" id="A0A7S0JM76"/>
<feature type="transmembrane region" description="Helical" evidence="1">
    <location>
        <begin position="6"/>
        <end position="25"/>
    </location>
</feature>
<protein>
    <submittedName>
        <fullName evidence="2">Uncharacterized protein</fullName>
    </submittedName>
</protein>
<dbReference type="EMBL" id="HBER01059762">
    <property type="protein sequence ID" value="CAD8554556.1"/>
    <property type="molecule type" value="Transcribed_RNA"/>
</dbReference>
<feature type="transmembrane region" description="Helical" evidence="1">
    <location>
        <begin position="46"/>
        <end position="66"/>
    </location>
</feature>
<keyword evidence="1" id="KW-0472">Membrane</keyword>